<evidence type="ECO:0000256" key="1">
    <source>
        <dbReference type="SAM" id="Phobius"/>
    </source>
</evidence>
<dbReference type="OrthoDB" id="643697at2"/>
<protein>
    <submittedName>
        <fullName evidence="2">Uncharacterized protein</fullName>
    </submittedName>
</protein>
<organism evidence="2 3">
    <name type="scientific">Chitinophaga niastensis</name>
    <dbReference type="NCBI Taxonomy" id="536980"/>
    <lineage>
        <taxon>Bacteria</taxon>
        <taxon>Pseudomonadati</taxon>
        <taxon>Bacteroidota</taxon>
        <taxon>Chitinophagia</taxon>
        <taxon>Chitinophagales</taxon>
        <taxon>Chitinophagaceae</taxon>
        <taxon>Chitinophaga</taxon>
    </lineage>
</organism>
<dbReference type="EMBL" id="PYAW01000002">
    <property type="protein sequence ID" value="PSL48368.1"/>
    <property type="molecule type" value="Genomic_DNA"/>
</dbReference>
<keyword evidence="1" id="KW-0812">Transmembrane</keyword>
<keyword evidence="3" id="KW-1185">Reference proteome</keyword>
<gene>
    <name evidence="2" type="ORF">CLV51_1021235</name>
</gene>
<keyword evidence="1" id="KW-1133">Transmembrane helix</keyword>
<proteinExistence type="predicted"/>
<accession>A0A2P8HQ74</accession>
<comment type="caution">
    <text evidence="2">The sequence shown here is derived from an EMBL/GenBank/DDBJ whole genome shotgun (WGS) entry which is preliminary data.</text>
</comment>
<feature type="transmembrane region" description="Helical" evidence="1">
    <location>
        <begin position="84"/>
        <end position="106"/>
    </location>
</feature>
<dbReference type="Proteomes" id="UP000240971">
    <property type="component" value="Unassembled WGS sequence"/>
</dbReference>
<evidence type="ECO:0000313" key="2">
    <source>
        <dbReference type="EMBL" id="PSL48368.1"/>
    </source>
</evidence>
<evidence type="ECO:0000313" key="3">
    <source>
        <dbReference type="Proteomes" id="UP000240971"/>
    </source>
</evidence>
<dbReference type="AlphaFoldDB" id="A0A2P8HQ74"/>
<name>A0A2P8HQ74_CHINA</name>
<sequence>MVDLKDTPDYVHCLMISRLARNISEEEELYLEQLIRENAIVKKQWQDLRYQFPQERIDRYEELDWLDAAEITALPLHHNWPLLIIRWLAVVITIIMAVGLIILFFYRKHT</sequence>
<reference evidence="2 3" key="1">
    <citation type="submission" date="2018-03" db="EMBL/GenBank/DDBJ databases">
        <title>Genomic Encyclopedia of Archaeal and Bacterial Type Strains, Phase II (KMG-II): from individual species to whole genera.</title>
        <authorList>
            <person name="Goeker M."/>
        </authorList>
    </citation>
    <scope>NUCLEOTIDE SEQUENCE [LARGE SCALE GENOMIC DNA]</scope>
    <source>
        <strain evidence="2 3">DSM 24859</strain>
    </source>
</reference>
<keyword evidence="1" id="KW-0472">Membrane</keyword>
<dbReference type="RefSeq" id="WP_106528749.1">
    <property type="nucleotide sequence ID" value="NZ_PYAW01000002.1"/>
</dbReference>